<dbReference type="Proteomes" id="UP001352852">
    <property type="component" value="Unassembled WGS sequence"/>
</dbReference>
<sequence length="101" mass="11648">MWRHLHPEQADRGIKGVVSCLKFIQNLKKKKHLRVKSDHLITGNWSFLKENHLIHCSPNPRWQCPIPVKSTQELPYLRPVGAPLDGGGVINTRQVPENERQ</sequence>
<reference evidence="1 2" key="1">
    <citation type="submission" date="2021-06" db="EMBL/GenBank/DDBJ databases">
        <authorList>
            <person name="Palmer J.M."/>
        </authorList>
    </citation>
    <scope>NUCLEOTIDE SEQUENCE [LARGE SCALE GENOMIC DNA]</scope>
    <source>
        <strain evidence="1 2">CL_MEX2019</strain>
        <tissue evidence="1">Muscle</tissue>
    </source>
</reference>
<comment type="caution">
    <text evidence="1">The sequence shown here is derived from an EMBL/GenBank/DDBJ whole genome shotgun (WGS) entry which is preliminary data.</text>
</comment>
<protein>
    <submittedName>
        <fullName evidence="1">Uncharacterized protein</fullName>
    </submittedName>
</protein>
<evidence type="ECO:0000313" key="2">
    <source>
        <dbReference type="Proteomes" id="UP001352852"/>
    </source>
</evidence>
<organism evidence="1 2">
    <name type="scientific">Characodon lateralis</name>
    <dbReference type="NCBI Taxonomy" id="208331"/>
    <lineage>
        <taxon>Eukaryota</taxon>
        <taxon>Metazoa</taxon>
        <taxon>Chordata</taxon>
        <taxon>Craniata</taxon>
        <taxon>Vertebrata</taxon>
        <taxon>Euteleostomi</taxon>
        <taxon>Actinopterygii</taxon>
        <taxon>Neopterygii</taxon>
        <taxon>Teleostei</taxon>
        <taxon>Neoteleostei</taxon>
        <taxon>Acanthomorphata</taxon>
        <taxon>Ovalentaria</taxon>
        <taxon>Atherinomorphae</taxon>
        <taxon>Cyprinodontiformes</taxon>
        <taxon>Goodeidae</taxon>
        <taxon>Characodon</taxon>
    </lineage>
</organism>
<dbReference type="EMBL" id="JAHUTJ010044929">
    <property type="protein sequence ID" value="MED6282138.1"/>
    <property type="molecule type" value="Genomic_DNA"/>
</dbReference>
<name>A0ABU7E4G7_9TELE</name>
<accession>A0ABU7E4G7</accession>
<proteinExistence type="predicted"/>
<evidence type="ECO:0000313" key="1">
    <source>
        <dbReference type="EMBL" id="MED6282138.1"/>
    </source>
</evidence>
<gene>
    <name evidence="1" type="ORF">CHARACLAT_028884</name>
</gene>
<keyword evidence="2" id="KW-1185">Reference proteome</keyword>